<evidence type="ECO:0000313" key="7">
    <source>
        <dbReference type="Ensembl" id="ENSMMDP00005023994.1"/>
    </source>
</evidence>
<dbReference type="InterPro" id="IPR000569">
    <property type="entry name" value="HECT_dom"/>
</dbReference>
<dbReference type="InterPro" id="IPR051709">
    <property type="entry name" value="Ub-ligase/GTPase-reg"/>
</dbReference>
<dbReference type="PANTHER" id="PTHR45622">
    <property type="entry name" value="UBIQUITIN-PROTEIN LIGASE E3A-RELATED"/>
    <property type="match status" value="1"/>
</dbReference>
<dbReference type="InParanoid" id="A0A667YJG6"/>
<keyword evidence="8" id="KW-1185">Reference proteome</keyword>
<keyword evidence="3 4" id="KW-0833">Ubl conjugation pathway</keyword>
<dbReference type="AlphaFoldDB" id="A0A667YJG6"/>
<dbReference type="SMART" id="SM00119">
    <property type="entry name" value="HECTc"/>
    <property type="match status" value="1"/>
</dbReference>
<reference evidence="7" key="2">
    <citation type="submission" date="2025-08" db="UniProtKB">
        <authorList>
            <consortium name="Ensembl"/>
        </authorList>
    </citation>
    <scope>IDENTIFICATION</scope>
</reference>
<accession>A0A667YJG6</accession>
<feature type="transmembrane region" description="Helical" evidence="5">
    <location>
        <begin position="127"/>
        <end position="148"/>
    </location>
</feature>
<dbReference type="Gene3D" id="3.30.2410.10">
    <property type="entry name" value="Hect, E3 ligase catalytic domain"/>
    <property type="match status" value="1"/>
</dbReference>
<dbReference type="FunFam" id="3.30.2410.10:FF:000003">
    <property type="entry name" value="probable E3 ubiquitin-protein ligase HERC4 isoform X1"/>
    <property type="match status" value="1"/>
</dbReference>
<dbReference type="PANTHER" id="PTHR45622:SF73">
    <property type="entry name" value="E3 UBIQUITIN-PROTEIN LIGASE HERC4-LIKE ISOFORM X1-RELATED"/>
    <property type="match status" value="1"/>
</dbReference>
<evidence type="ECO:0000256" key="1">
    <source>
        <dbReference type="ARBA" id="ARBA00022679"/>
    </source>
</evidence>
<dbReference type="GO" id="GO:0061630">
    <property type="term" value="F:ubiquitin protein ligase activity"/>
    <property type="evidence" value="ECO:0007669"/>
    <property type="project" value="TreeGrafter"/>
</dbReference>
<protein>
    <recommendedName>
        <fullName evidence="6">HECT domain-containing protein</fullName>
    </recommendedName>
</protein>
<name>A0A667YJG6_9TELE</name>
<evidence type="ECO:0000256" key="3">
    <source>
        <dbReference type="ARBA" id="ARBA00022786"/>
    </source>
</evidence>
<dbReference type="Ensembl" id="ENSMMDT00005024509.1">
    <property type="protein sequence ID" value="ENSMMDP00005023994.1"/>
    <property type="gene ID" value="ENSMMDG00005011569.1"/>
</dbReference>
<keyword evidence="5" id="KW-0812">Transmembrane</keyword>
<dbReference type="GeneTree" id="ENSGT00940000163989"/>
<evidence type="ECO:0000256" key="4">
    <source>
        <dbReference type="PROSITE-ProRule" id="PRU00104"/>
    </source>
</evidence>
<dbReference type="PROSITE" id="PS50237">
    <property type="entry name" value="HECT"/>
    <property type="match status" value="1"/>
</dbReference>
<organism evidence="7 8">
    <name type="scientific">Myripristis murdjan</name>
    <name type="common">pinecone soldierfish</name>
    <dbReference type="NCBI Taxonomy" id="586833"/>
    <lineage>
        <taxon>Eukaryota</taxon>
        <taxon>Metazoa</taxon>
        <taxon>Chordata</taxon>
        <taxon>Craniata</taxon>
        <taxon>Vertebrata</taxon>
        <taxon>Euteleostomi</taxon>
        <taxon>Actinopterygii</taxon>
        <taxon>Neopterygii</taxon>
        <taxon>Teleostei</taxon>
        <taxon>Neoteleostei</taxon>
        <taxon>Acanthomorphata</taxon>
        <taxon>Holocentriformes</taxon>
        <taxon>Holocentridae</taxon>
        <taxon>Myripristis</taxon>
    </lineage>
</organism>
<feature type="domain" description="HECT" evidence="6">
    <location>
        <begin position="70"/>
        <end position="355"/>
    </location>
</feature>
<dbReference type="GO" id="GO:0006511">
    <property type="term" value="P:ubiquitin-dependent protein catabolic process"/>
    <property type="evidence" value="ECO:0007669"/>
    <property type="project" value="TreeGrafter"/>
</dbReference>
<proteinExistence type="predicted"/>
<keyword evidence="5" id="KW-0472">Membrane</keyword>
<dbReference type="Gene3D" id="3.30.2160.10">
    <property type="entry name" value="Hect, E3 ligase catalytic domain"/>
    <property type="match status" value="2"/>
</dbReference>
<dbReference type="InterPro" id="IPR035983">
    <property type="entry name" value="Hect_E3_ubiquitin_ligase"/>
</dbReference>
<evidence type="ECO:0000313" key="8">
    <source>
        <dbReference type="Proteomes" id="UP000472263"/>
    </source>
</evidence>
<evidence type="ECO:0000256" key="5">
    <source>
        <dbReference type="SAM" id="Phobius"/>
    </source>
</evidence>
<keyword evidence="5" id="KW-1133">Transmembrane helix</keyword>
<dbReference type="GO" id="GO:0016567">
    <property type="term" value="P:protein ubiquitination"/>
    <property type="evidence" value="ECO:0007669"/>
    <property type="project" value="TreeGrafter"/>
</dbReference>
<keyword evidence="1" id="KW-0808">Transferase</keyword>
<reference evidence="7" key="1">
    <citation type="submission" date="2019-06" db="EMBL/GenBank/DDBJ databases">
        <authorList>
            <consortium name="Wellcome Sanger Institute Data Sharing"/>
        </authorList>
    </citation>
    <scope>NUCLEOTIDE SEQUENCE [LARGE SCALE GENOMIC DNA]</scope>
</reference>
<dbReference type="Proteomes" id="UP000472263">
    <property type="component" value="Chromosome 6"/>
</dbReference>
<dbReference type="Gene3D" id="3.90.1750.10">
    <property type="entry name" value="Hect, E3 ligase catalytic domains"/>
    <property type="match status" value="2"/>
</dbReference>
<dbReference type="Pfam" id="PF00632">
    <property type="entry name" value="HECT"/>
    <property type="match status" value="2"/>
</dbReference>
<evidence type="ECO:0000259" key="6">
    <source>
        <dbReference type="PROSITE" id="PS50237"/>
    </source>
</evidence>
<keyword evidence="2" id="KW-0677">Repeat</keyword>
<feature type="active site" description="Glycyl thioester intermediate" evidence="4">
    <location>
        <position position="326"/>
    </location>
</feature>
<dbReference type="SUPFAM" id="SSF56204">
    <property type="entry name" value="Hect, E3 ligase catalytic domain"/>
    <property type="match status" value="1"/>
</dbReference>
<sequence>MVQKRSESRSAVMTNTSFLMQMPHWAQHQRAPAFFWLFGIEPPTSFSFFELRLKRASLLEGTLQQLADADHTAFKKPLVVYFDGDPKLTNVYMKDFFHKLFEEIASAKSGMFMYNDSKTLAWFPSKVRLFILIQTYFLFGVLCGLALYNQSIIYLPFPMALFKKLVGVKPSLDDMVEFSPVVGRNLLYILEDYVDDDIENLREFVEAYVNYAFSASVEEVFEEFSRGFFEVCERDVVRLFRPEELKGVMVGKESYDWAKLKQNTVYQDFYHKEHPTILMFWDVFAELTEEQKKALLVPILGMNQVRMIIRVRYDSTEQHFPEALTCYSILELPFYSTREVLKARLTEALSHNRGFFDDEE</sequence>
<dbReference type="GO" id="GO:0005737">
    <property type="term" value="C:cytoplasm"/>
    <property type="evidence" value="ECO:0007669"/>
    <property type="project" value="TreeGrafter"/>
</dbReference>
<evidence type="ECO:0000256" key="2">
    <source>
        <dbReference type="ARBA" id="ARBA00022737"/>
    </source>
</evidence>
<reference evidence="7" key="3">
    <citation type="submission" date="2025-09" db="UniProtKB">
        <authorList>
            <consortium name="Ensembl"/>
        </authorList>
    </citation>
    <scope>IDENTIFICATION</scope>
</reference>